<proteinExistence type="inferred from homology"/>
<dbReference type="InterPro" id="IPR038765">
    <property type="entry name" value="Papain-like_cys_pep_sf"/>
</dbReference>
<dbReference type="Pfam" id="PF02902">
    <property type="entry name" value="Peptidase_C48"/>
    <property type="match status" value="1"/>
</dbReference>
<gene>
    <name evidence="6" type="ORF">T459_10703</name>
</gene>
<dbReference type="InterPro" id="IPR003653">
    <property type="entry name" value="Peptidase_C48_C"/>
</dbReference>
<feature type="compositionally biased region" description="Basic residues" evidence="4">
    <location>
        <begin position="200"/>
        <end position="210"/>
    </location>
</feature>
<dbReference type="Gramene" id="PHT88597">
    <property type="protein sequence ID" value="PHT88597"/>
    <property type="gene ID" value="T459_10703"/>
</dbReference>
<feature type="domain" description="Ubiquitin-like protease family profile" evidence="5">
    <location>
        <begin position="238"/>
        <end position="423"/>
    </location>
</feature>
<name>A0A2G3A2Z3_CAPAN</name>
<evidence type="ECO:0000256" key="2">
    <source>
        <dbReference type="ARBA" id="ARBA00022670"/>
    </source>
</evidence>
<sequence length="423" mass="48827">MDYSSIATGQLCVESDKIPGATDSVVFMVPTYYSSIAKGAEDNEHGEEESFKRDDPNANSPSIEELVKTFSIDRYPVRMQCDGATDLTGDLVVKSVMRKSFDTFRKILREQKLNSYVRERCFGKYLDLSKDNNARFQMKMVYDLIKRRFMYENKDKMDEVWINYCGMTVCFDWEEFAIVTGLKCYPPSPSQAIPTLTPKKAPRTPKKGKGKLSDRDNLVSIVDLTATAEEHNMTVDNLSTASKDEEKVEPDSLGEWKNYSFEGFNISDEALKKLIQLINDYSEWITDGLLKHHVSRYCQQQSEVFQNEECLINIIKGFSIPTGLPCYLIDEVYIPINCGDEFHWVLAVFVLKERRIRVYDSMSRRRRFGPSSEIQKLAKILPTYLDMNDFLDQKIRTDWSTIEAYRDKMANPFDVQYIDGIAQ</sequence>
<evidence type="ECO:0000256" key="4">
    <source>
        <dbReference type="SAM" id="MobiDB-lite"/>
    </source>
</evidence>
<keyword evidence="7" id="KW-1185">Reference proteome</keyword>
<evidence type="ECO:0000256" key="3">
    <source>
        <dbReference type="ARBA" id="ARBA00022801"/>
    </source>
</evidence>
<dbReference type="Gene3D" id="3.40.395.10">
    <property type="entry name" value="Adenoviral Proteinase, Chain A"/>
    <property type="match status" value="1"/>
</dbReference>
<accession>A0A2G3A2Z3</accession>
<dbReference type="GO" id="GO:0006508">
    <property type="term" value="P:proteolysis"/>
    <property type="evidence" value="ECO:0007669"/>
    <property type="project" value="UniProtKB-KW"/>
</dbReference>
<protein>
    <recommendedName>
        <fullName evidence="5">Ubiquitin-like protease family profile domain-containing protein</fullName>
    </recommendedName>
</protein>
<dbReference type="PANTHER" id="PTHR31470">
    <property type="entry name" value="CYSTEINE PROTEINASES SUPERFAMILY PROTEIN-RELATED-RELATED"/>
    <property type="match status" value="1"/>
</dbReference>
<evidence type="ECO:0000313" key="6">
    <source>
        <dbReference type="EMBL" id="PHT88597.1"/>
    </source>
</evidence>
<dbReference type="Proteomes" id="UP000222542">
    <property type="component" value="Unassembled WGS sequence"/>
</dbReference>
<dbReference type="EMBL" id="AYRZ02000003">
    <property type="protein sequence ID" value="PHT88597.1"/>
    <property type="molecule type" value="Genomic_DNA"/>
</dbReference>
<reference evidence="6 7" key="1">
    <citation type="journal article" date="2014" name="Nat. Genet.">
        <title>Genome sequence of the hot pepper provides insights into the evolution of pungency in Capsicum species.</title>
        <authorList>
            <person name="Kim S."/>
            <person name="Park M."/>
            <person name="Yeom S.I."/>
            <person name="Kim Y.M."/>
            <person name="Lee J.M."/>
            <person name="Lee H.A."/>
            <person name="Seo E."/>
            <person name="Choi J."/>
            <person name="Cheong K."/>
            <person name="Kim K.T."/>
            <person name="Jung K."/>
            <person name="Lee G.W."/>
            <person name="Oh S.K."/>
            <person name="Bae C."/>
            <person name="Kim S.B."/>
            <person name="Lee H.Y."/>
            <person name="Kim S.Y."/>
            <person name="Kim M.S."/>
            <person name="Kang B.C."/>
            <person name="Jo Y.D."/>
            <person name="Yang H.B."/>
            <person name="Jeong H.J."/>
            <person name="Kang W.H."/>
            <person name="Kwon J.K."/>
            <person name="Shin C."/>
            <person name="Lim J.Y."/>
            <person name="Park J.H."/>
            <person name="Huh J.H."/>
            <person name="Kim J.S."/>
            <person name="Kim B.D."/>
            <person name="Cohen O."/>
            <person name="Paran I."/>
            <person name="Suh M.C."/>
            <person name="Lee S.B."/>
            <person name="Kim Y.K."/>
            <person name="Shin Y."/>
            <person name="Noh S.J."/>
            <person name="Park J."/>
            <person name="Seo Y.S."/>
            <person name="Kwon S.Y."/>
            <person name="Kim H.A."/>
            <person name="Park J.M."/>
            <person name="Kim H.J."/>
            <person name="Choi S.B."/>
            <person name="Bosland P.W."/>
            <person name="Reeves G."/>
            <person name="Jo S.H."/>
            <person name="Lee B.W."/>
            <person name="Cho H.T."/>
            <person name="Choi H.S."/>
            <person name="Lee M.S."/>
            <person name="Yu Y."/>
            <person name="Do Choi Y."/>
            <person name="Park B.S."/>
            <person name="van Deynze A."/>
            <person name="Ashrafi H."/>
            <person name="Hill T."/>
            <person name="Kim W.T."/>
            <person name="Pai H.S."/>
            <person name="Ahn H.K."/>
            <person name="Yeam I."/>
            <person name="Giovannoni J.J."/>
            <person name="Rose J.K."/>
            <person name="Sorensen I."/>
            <person name="Lee S.J."/>
            <person name="Kim R.W."/>
            <person name="Choi I.Y."/>
            <person name="Choi B.S."/>
            <person name="Lim J.S."/>
            <person name="Lee Y.H."/>
            <person name="Choi D."/>
        </authorList>
    </citation>
    <scope>NUCLEOTIDE SEQUENCE [LARGE SCALE GENOMIC DNA]</scope>
    <source>
        <strain evidence="7">cv. CM334</strain>
    </source>
</reference>
<feature type="region of interest" description="Disordered" evidence="4">
    <location>
        <begin position="194"/>
        <end position="213"/>
    </location>
</feature>
<dbReference type="SUPFAM" id="SSF54001">
    <property type="entry name" value="Cysteine proteinases"/>
    <property type="match status" value="1"/>
</dbReference>
<reference evidence="6 7" key="2">
    <citation type="journal article" date="2017" name="Genome Biol.">
        <title>New reference genome sequences of hot pepper reveal the massive evolution of plant disease-resistance genes by retroduplication.</title>
        <authorList>
            <person name="Kim S."/>
            <person name="Park J."/>
            <person name="Yeom S.I."/>
            <person name="Kim Y.M."/>
            <person name="Seo E."/>
            <person name="Kim K.T."/>
            <person name="Kim M.S."/>
            <person name="Lee J.M."/>
            <person name="Cheong K."/>
            <person name="Shin H.S."/>
            <person name="Kim S.B."/>
            <person name="Han K."/>
            <person name="Lee J."/>
            <person name="Park M."/>
            <person name="Lee H.A."/>
            <person name="Lee H.Y."/>
            <person name="Lee Y."/>
            <person name="Oh S."/>
            <person name="Lee J.H."/>
            <person name="Choi E."/>
            <person name="Choi E."/>
            <person name="Lee S.E."/>
            <person name="Jeon J."/>
            <person name="Kim H."/>
            <person name="Choi G."/>
            <person name="Song H."/>
            <person name="Lee J."/>
            <person name="Lee S.C."/>
            <person name="Kwon J.K."/>
            <person name="Lee H.Y."/>
            <person name="Koo N."/>
            <person name="Hong Y."/>
            <person name="Kim R.W."/>
            <person name="Kang W.H."/>
            <person name="Huh J.H."/>
            <person name="Kang B.C."/>
            <person name="Yang T.J."/>
            <person name="Lee Y.H."/>
            <person name="Bennetzen J.L."/>
            <person name="Choi D."/>
        </authorList>
    </citation>
    <scope>NUCLEOTIDE SEQUENCE [LARGE SCALE GENOMIC DNA]</scope>
    <source>
        <strain evidence="7">cv. CM334</strain>
    </source>
</reference>
<evidence type="ECO:0000256" key="1">
    <source>
        <dbReference type="ARBA" id="ARBA00005234"/>
    </source>
</evidence>
<dbReference type="AlphaFoldDB" id="A0A2G3A2Z3"/>
<organism evidence="6 7">
    <name type="scientific">Capsicum annuum</name>
    <name type="common">Capsicum pepper</name>
    <dbReference type="NCBI Taxonomy" id="4072"/>
    <lineage>
        <taxon>Eukaryota</taxon>
        <taxon>Viridiplantae</taxon>
        <taxon>Streptophyta</taxon>
        <taxon>Embryophyta</taxon>
        <taxon>Tracheophyta</taxon>
        <taxon>Spermatophyta</taxon>
        <taxon>Magnoliopsida</taxon>
        <taxon>eudicotyledons</taxon>
        <taxon>Gunneridae</taxon>
        <taxon>Pentapetalae</taxon>
        <taxon>asterids</taxon>
        <taxon>lamiids</taxon>
        <taxon>Solanales</taxon>
        <taxon>Solanaceae</taxon>
        <taxon>Solanoideae</taxon>
        <taxon>Capsiceae</taxon>
        <taxon>Capsicum</taxon>
    </lineage>
</organism>
<keyword evidence="3" id="KW-0378">Hydrolase</keyword>
<dbReference type="PANTHER" id="PTHR31470:SF46">
    <property type="entry name" value="ULP1 PROTEASE FAMILY, C-TERMINAL CATALYTIC DOMAIN CONTAINING PROTEIN"/>
    <property type="match status" value="1"/>
</dbReference>
<evidence type="ECO:0000259" key="5">
    <source>
        <dbReference type="PROSITE" id="PS50600"/>
    </source>
</evidence>
<evidence type="ECO:0000313" key="7">
    <source>
        <dbReference type="Proteomes" id="UP000222542"/>
    </source>
</evidence>
<comment type="similarity">
    <text evidence="1">Belongs to the peptidase C48 family.</text>
</comment>
<comment type="caution">
    <text evidence="6">The sequence shown here is derived from an EMBL/GenBank/DDBJ whole genome shotgun (WGS) entry which is preliminary data.</text>
</comment>
<dbReference type="GO" id="GO:0008234">
    <property type="term" value="F:cysteine-type peptidase activity"/>
    <property type="evidence" value="ECO:0007669"/>
    <property type="project" value="InterPro"/>
</dbReference>
<keyword evidence="2" id="KW-0645">Protease</keyword>
<dbReference type="PROSITE" id="PS50600">
    <property type="entry name" value="ULP_PROTEASE"/>
    <property type="match status" value="1"/>
</dbReference>